<organism evidence="2 3">
    <name type="scientific">Phialemonium thermophilum</name>
    <dbReference type="NCBI Taxonomy" id="223376"/>
    <lineage>
        <taxon>Eukaryota</taxon>
        <taxon>Fungi</taxon>
        <taxon>Dikarya</taxon>
        <taxon>Ascomycota</taxon>
        <taxon>Pezizomycotina</taxon>
        <taxon>Sordariomycetes</taxon>
        <taxon>Sordariomycetidae</taxon>
        <taxon>Cephalothecales</taxon>
        <taxon>Cephalothecaceae</taxon>
        <taxon>Phialemonium</taxon>
    </lineage>
</organism>
<name>A0ABR3WQI0_9PEZI</name>
<evidence type="ECO:0000256" key="1">
    <source>
        <dbReference type="SAM" id="MobiDB-lite"/>
    </source>
</evidence>
<sequence length="296" mass="32427">MTDSIAGQWTLLLSLTALLLSFAILLQTASRHAAAYFAAPREIASFLDAVDSSVAENESLDRDISTVRRLDDKFRLGRLLREIQKRGDDLREELNRLFVGGGIDVDDGDRPARDENNEKKSTAEMIRRIPSPPQLRPIARILWAGKRVELEEQLRRIDLLRMRFLVIYMGIVAASAAEAAASATKKRPQGISLNNLETGHAVAVAAAETASIPAPPPPPPPELPGPLIRSLTEGAKDGSGRGVPPLRRLTTQAIGHQDGVETPHRRGWLGVVQELQRSPLLHKRHASIELAMSQTP</sequence>
<reference evidence="2 3" key="1">
    <citation type="journal article" date="2024" name="Commun. Biol.">
        <title>Comparative genomic analysis of thermophilic fungi reveals convergent evolutionary adaptations and gene losses.</title>
        <authorList>
            <person name="Steindorff A.S."/>
            <person name="Aguilar-Pontes M.V."/>
            <person name="Robinson A.J."/>
            <person name="Andreopoulos B."/>
            <person name="LaButti K."/>
            <person name="Kuo A."/>
            <person name="Mondo S."/>
            <person name="Riley R."/>
            <person name="Otillar R."/>
            <person name="Haridas S."/>
            <person name="Lipzen A."/>
            <person name="Grimwood J."/>
            <person name="Schmutz J."/>
            <person name="Clum A."/>
            <person name="Reid I.D."/>
            <person name="Moisan M.C."/>
            <person name="Butler G."/>
            <person name="Nguyen T.T.M."/>
            <person name="Dewar K."/>
            <person name="Conant G."/>
            <person name="Drula E."/>
            <person name="Henrissat B."/>
            <person name="Hansel C."/>
            <person name="Singer S."/>
            <person name="Hutchinson M.I."/>
            <person name="de Vries R.P."/>
            <person name="Natvig D.O."/>
            <person name="Powell A.J."/>
            <person name="Tsang A."/>
            <person name="Grigoriev I.V."/>
        </authorList>
    </citation>
    <scope>NUCLEOTIDE SEQUENCE [LARGE SCALE GENOMIC DNA]</scope>
    <source>
        <strain evidence="2 3">ATCC 24622</strain>
    </source>
</reference>
<proteinExistence type="predicted"/>
<accession>A0ABR3WQI0</accession>
<dbReference type="EMBL" id="JAZHXJ010000287">
    <property type="protein sequence ID" value="KAL1865649.1"/>
    <property type="molecule type" value="Genomic_DNA"/>
</dbReference>
<comment type="caution">
    <text evidence="2">The sequence shown here is derived from an EMBL/GenBank/DDBJ whole genome shotgun (WGS) entry which is preliminary data.</text>
</comment>
<feature type="region of interest" description="Disordered" evidence="1">
    <location>
        <begin position="208"/>
        <end position="246"/>
    </location>
</feature>
<protein>
    <submittedName>
        <fullName evidence="2">Uncharacterized protein</fullName>
    </submittedName>
</protein>
<evidence type="ECO:0000313" key="2">
    <source>
        <dbReference type="EMBL" id="KAL1865649.1"/>
    </source>
</evidence>
<feature type="compositionally biased region" description="Pro residues" evidence="1">
    <location>
        <begin position="213"/>
        <end position="224"/>
    </location>
</feature>
<gene>
    <name evidence="2" type="ORF">VTK73DRAFT_5095</name>
</gene>
<dbReference type="Proteomes" id="UP001586593">
    <property type="component" value="Unassembled WGS sequence"/>
</dbReference>
<evidence type="ECO:0000313" key="3">
    <source>
        <dbReference type="Proteomes" id="UP001586593"/>
    </source>
</evidence>
<keyword evidence="3" id="KW-1185">Reference proteome</keyword>